<dbReference type="GO" id="GO:0005829">
    <property type="term" value="C:cytosol"/>
    <property type="evidence" value="ECO:0007669"/>
    <property type="project" value="TreeGrafter"/>
</dbReference>
<organism evidence="7 8">
    <name type="scientific">Gluconacetobacter sacchari</name>
    <dbReference type="NCBI Taxonomy" id="92759"/>
    <lineage>
        <taxon>Bacteria</taxon>
        <taxon>Pseudomonadati</taxon>
        <taxon>Pseudomonadota</taxon>
        <taxon>Alphaproteobacteria</taxon>
        <taxon>Acetobacterales</taxon>
        <taxon>Acetobacteraceae</taxon>
        <taxon>Gluconacetobacter</taxon>
    </lineage>
</organism>
<dbReference type="InterPro" id="IPR050950">
    <property type="entry name" value="HTH-type_LysR_regulators"/>
</dbReference>
<keyword evidence="2" id="KW-0805">Transcription regulation</keyword>
<dbReference type="GO" id="GO:0003700">
    <property type="term" value="F:DNA-binding transcription factor activity"/>
    <property type="evidence" value="ECO:0007669"/>
    <property type="project" value="InterPro"/>
</dbReference>
<dbReference type="InterPro" id="IPR000847">
    <property type="entry name" value="LysR_HTH_N"/>
</dbReference>
<evidence type="ECO:0000256" key="2">
    <source>
        <dbReference type="ARBA" id="ARBA00023015"/>
    </source>
</evidence>
<evidence type="ECO:0000259" key="6">
    <source>
        <dbReference type="PROSITE" id="PS50931"/>
    </source>
</evidence>
<evidence type="ECO:0000256" key="3">
    <source>
        <dbReference type="ARBA" id="ARBA00023125"/>
    </source>
</evidence>
<gene>
    <name evidence="7" type="ORF">HLH48_18185</name>
</gene>
<dbReference type="InterPro" id="IPR005119">
    <property type="entry name" value="LysR_subst-bd"/>
</dbReference>
<feature type="compositionally biased region" description="Basic residues" evidence="5">
    <location>
        <begin position="317"/>
        <end position="326"/>
    </location>
</feature>
<dbReference type="PANTHER" id="PTHR30419">
    <property type="entry name" value="HTH-TYPE TRANSCRIPTIONAL REGULATOR YBHD"/>
    <property type="match status" value="1"/>
</dbReference>
<dbReference type="SUPFAM" id="SSF46785">
    <property type="entry name" value="Winged helix' DNA-binding domain"/>
    <property type="match status" value="1"/>
</dbReference>
<dbReference type="EMBL" id="JABEQJ010000030">
    <property type="protein sequence ID" value="MBB2162064.1"/>
    <property type="molecule type" value="Genomic_DNA"/>
</dbReference>
<dbReference type="Gene3D" id="1.10.10.10">
    <property type="entry name" value="Winged helix-like DNA-binding domain superfamily/Winged helix DNA-binding domain"/>
    <property type="match status" value="1"/>
</dbReference>
<evidence type="ECO:0000313" key="7">
    <source>
        <dbReference type="EMBL" id="MBB2162064.1"/>
    </source>
</evidence>
<dbReference type="SUPFAM" id="SSF53850">
    <property type="entry name" value="Periplasmic binding protein-like II"/>
    <property type="match status" value="1"/>
</dbReference>
<keyword evidence="4" id="KW-0804">Transcription</keyword>
<dbReference type="Pfam" id="PF00126">
    <property type="entry name" value="HTH_1"/>
    <property type="match status" value="1"/>
</dbReference>
<dbReference type="InterPro" id="IPR036388">
    <property type="entry name" value="WH-like_DNA-bd_sf"/>
</dbReference>
<comment type="caution">
    <text evidence="7">The sequence shown here is derived from an EMBL/GenBank/DDBJ whole genome shotgun (WGS) entry which is preliminary data.</text>
</comment>
<sequence>MVLLSKFSRYFQEIVACGSIRKAADVLNIAASAVDRQVLNAEEKLGIRLFDRTPGGLRLTAAGEAVSHQIARWARDEITLHSHLEELRSGTGGEIRLAVADGPAASFIPTFVERLSAERPGLRFGVVVGSADIVAALVRSGKADIGLTFDPSSFAGLRIESQAASRLGVLVPADHPLTRKKGTLHLADCANFPVIAPDGSTALAQMVERLFADVPRPFNVVFTSNNVALLCDMVKRRMGIAFMRDLDAFGHYTEQAVFLPLCDIRMPPQRLSLIVAAQQPLAPGQAAILADIAAALDELGASRGPAETRPGSAPAARRGRGRAAKA</sequence>
<reference evidence="7 8" key="1">
    <citation type="submission" date="2020-04" db="EMBL/GenBank/DDBJ databases">
        <title>Description of novel Gluconacetobacter.</title>
        <authorList>
            <person name="Sombolestani A."/>
        </authorList>
    </citation>
    <scope>NUCLEOTIDE SEQUENCE [LARGE SCALE GENOMIC DNA]</scope>
    <source>
        <strain evidence="7 8">LMG 19747</strain>
    </source>
</reference>
<dbReference type="RefSeq" id="WP_182998894.1">
    <property type="nucleotide sequence ID" value="NZ_JABEQJ010000030.1"/>
</dbReference>
<dbReference type="Proteomes" id="UP000589085">
    <property type="component" value="Unassembled WGS sequence"/>
</dbReference>
<dbReference type="PROSITE" id="PS50931">
    <property type="entry name" value="HTH_LYSR"/>
    <property type="match status" value="1"/>
</dbReference>
<evidence type="ECO:0000256" key="4">
    <source>
        <dbReference type="ARBA" id="ARBA00023163"/>
    </source>
</evidence>
<dbReference type="AlphaFoldDB" id="A0A7W4IFY9"/>
<evidence type="ECO:0000256" key="1">
    <source>
        <dbReference type="ARBA" id="ARBA00009437"/>
    </source>
</evidence>
<dbReference type="Pfam" id="PF03466">
    <property type="entry name" value="LysR_substrate"/>
    <property type="match status" value="1"/>
</dbReference>
<proteinExistence type="inferred from homology"/>
<dbReference type="GO" id="GO:0003677">
    <property type="term" value="F:DNA binding"/>
    <property type="evidence" value="ECO:0007669"/>
    <property type="project" value="UniProtKB-KW"/>
</dbReference>
<feature type="domain" description="HTH lysR-type" evidence="6">
    <location>
        <begin position="9"/>
        <end position="60"/>
    </location>
</feature>
<feature type="region of interest" description="Disordered" evidence="5">
    <location>
        <begin position="301"/>
        <end position="326"/>
    </location>
</feature>
<comment type="similarity">
    <text evidence="1">Belongs to the LysR transcriptional regulatory family.</text>
</comment>
<name>A0A7W4IFY9_9PROT</name>
<evidence type="ECO:0000313" key="8">
    <source>
        <dbReference type="Proteomes" id="UP000589085"/>
    </source>
</evidence>
<accession>A0A7W4IFY9</accession>
<keyword evidence="3" id="KW-0238">DNA-binding</keyword>
<dbReference type="Gene3D" id="3.40.190.290">
    <property type="match status" value="1"/>
</dbReference>
<evidence type="ECO:0000256" key="5">
    <source>
        <dbReference type="SAM" id="MobiDB-lite"/>
    </source>
</evidence>
<dbReference type="InterPro" id="IPR036390">
    <property type="entry name" value="WH_DNA-bd_sf"/>
</dbReference>
<protein>
    <submittedName>
        <fullName evidence="7">LysR family transcriptional regulator</fullName>
    </submittedName>
</protein>